<dbReference type="InterPro" id="IPR051341">
    <property type="entry name" value="Zyg-11_UBL_adapter"/>
</dbReference>
<gene>
    <name evidence="4" type="primary">ZYG11B</name>
    <name evidence="4" type="ORF">Ciccas_006780</name>
</gene>
<dbReference type="InterPro" id="IPR056845">
    <property type="entry name" value="LRR_Zer-1"/>
</dbReference>
<dbReference type="AlphaFoldDB" id="A0ABD2Q4R7"/>
<name>A0ABD2Q4R7_9PLAT</name>
<dbReference type="InterPro" id="IPR055142">
    <property type="entry name" value="ZER1-like_C"/>
</dbReference>
<reference evidence="4 5" key="1">
    <citation type="submission" date="2024-11" db="EMBL/GenBank/DDBJ databases">
        <title>Adaptive evolution of stress response genes in parasites aligns with host niche diversity.</title>
        <authorList>
            <person name="Hahn C."/>
            <person name="Resl P."/>
        </authorList>
    </citation>
    <scope>NUCLEOTIDE SEQUENCE [LARGE SCALE GENOMIC DNA]</scope>
    <source>
        <strain evidence="4">EGGRZ-B1_66</strain>
        <tissue evidence="4">Body</tissue>
    </source>
</reference>
<accession>A0ABD2Q4R7</accession>
<dbReference type="PANTHER" id="PTHR12904:SF22">
    <property type="entry name" value="ZYG-11 FAMILY MEMBER B, CELL CYCLE REGULATOR"/>
    <property type="match status" value="1"/>
</dbReference>
<keyword evidence="1" id="KW-0833">Ubl conjugation pathway</keyword>
<evidence type="ECO:0000313" key="4">
    <source>
        <dbReference type="EMBL" id="KAL3314595.1"/>
    </source>
</evidence>
<feature type="domain" description="Protein zer-1 homolog-like C-terminal" evidence="2">
    <location>
        <begin position="263"/>
        <end position="633"/>
    </location>
</feature>
<dbReference type="InterPro" id="IPR032675">
    <property type="entry name" value="LRR_dom_sf"/>
</dbReference>
<dbReference type="Pfam" id="PF25013">
    <property type="entry name" value="LRR_Zer-1"/>
    <property type="match status" value="1"/>
</dbReference>
<sequence>MDNLNLNNIIGCLSEQSLRNIISLNISGTSIMSESRVPIVVSIGWFKSLNILNVSRTEVTTSSLQIIVKDLSQLTYLDISRTKVEDISVLLDIKDRLKSLVMHRIETSSFDNVLSVIVQLHKLRYLDASDKPKIFSRMRNVDLLILPETLPDLIKIDLSGNPFGLNIDDAKQLVENHPNLEFCGFTSWVGNSEKELEELYKLSLCYPKITMLGDRGEELLYNTVTYCRDRASYLLNAFQSIFEATNYLETHKPELLAAVLAVMRIHARRMDLMLAGTAVIYNLTKSELCNRYPLELLNRAVRVSLTAMEKFPKNQQLYKNCLLTICSDHVLHETKFSCKQCCELVFHSLLQFDDTHMNRMGVAIISILAAEIATSDLRDIARDPNRIKCLLSYVAEKCLLQTDIRMTPTHEEEMECLHSDLEPITLPPQRRFVASSVPQYFSRMQVRRSGSPSFDATLRFTLSALWNLTDECPEACQRFVSNGGLFIFEKMLYRFRDQDIERRDHVYTKCLGLLNNVAEVEATGHYLMKDNLMNFFLKMLRHPSIQISYFAAGILAHLTCLPEQTWINKLDGFVTKESCIRQLGQAVCSWSQPHYEMVAYRSFKPFEALIFHQDSRLEIQLWAVWAINHITTRK</sequence>
<feature type="non-terminal residue" evidence="4">
    <location>
        <position position="634"/>
    </location>
</feature>
<dbReference type="SUPFAM" id="SSF48371">
    <property type="entry name" value="ARM repeat"/>
    <property type="match status" value="1"/>
</dbReference>
<dbReference type="SUPFAM" id="SSF52047">
    <property type="entry name" value="RNI-like"/>
    <property type="match status" value="1"/>
</dbReference>
<dbReference type="PANTHER" id="PTHR12904">
    <property type="match status" value="1"/>
</dbReference>
<dbReference type="Gene3D" id="1.25.10.10">
    <property type="entry name" value="Leucine-rich Repeat Variant"/>
    <property type="match status" value="1"/>
</dbReference>
<dbReference type="InterPro" id="IPR011989">
    <property type="entry name" value="ARM-like"/>
</dbReference>
<protein>
    <submittedName>
        <fullName evidence="4">Zyg-11 B</fullName>
    </submittedName>
</protein>
<dbReference type="InterPro" id="IPR016024">
    <property type="entry name" value="ARM-type_fold"/>
</dbReference>
<evidence type="ECO:0000313" key="5">
    <source>
        <dbReference type="Proteomes" id="UP001626550"/>
    </source>
</evidence>
<dbReference type="Pfam" id="PF22964">
    <property type="entry name" value="ZER1-like_2nd"/>
    <property type="match status" value="1"/>
</dbReference>
<keyword evidence="5" id="KW-1185">Reference proteome</keyword>
<evidence type="ECO:0000259" key="3">
    <source>
        <dbReference type="Pfam" id="PF25013"/>
    </source>
</evidence>
<dbReference type="EMBL" id="JBJKFK010000952">
    <property type="protein sequence ID" value="KAL3314595.1"/>
    <property type="molecule type" value="Genomic_DNA"/>
</dbReference>
<organism evidence="4 5">
    <name type="scientific">Cichlidogyrus casuarinus</name>
    <dbReference type="NCBI Taxonomy" id="1844966"/>
    <lineage>
        <taxon>Eukaryota</taxon>
        <taxon>Metazoa</taxon>
        <taxon>Spiralia</taxon>
        <taxon>Lophotrochozoa</taxon>
        <taxon>Platyhelminthes</taxon>
        <taxon>Monogenea</taxon>
        <taxon>Monopisthocotylea</taxon>
        <taxon>Dactylogyridea</taxon>
        <taxon>Ancyrocephalidae</taxon>
        <taxon>Cichlidogyrus</taxon>
    </lineage>
</organism>
<dbReference type="Gene3D" id="3.80.10.10">
    <property type="entry name" value="Ribonuclease Inhibitor"/>
    <property type="match status" value="1"/>
</dbReference>
<feature type="domain" description="Zer-1-like leucine-rich repeats region" evidence="3">
    <location>
        <begin position="66"/>
        <end position="161"/>
    </location>
</feature>
<evidence type="ECO:0000259" key="2">
    <source>
        <dbReference type="Pfam" id="PF22964"/>
    </source>
</evidence>
<proteinExistence type="predicted"/>
<dbReference type="Proteomes" id="UP001626550">
    <property type="component" value="Unassembled WGS sequence"/>
</dbReference>
<evidence type="ECO:0000256" key="1">
    <source>
        <dbReference type="ARBA" id="ARBA00022786"/>
    </source>
</evidence>
<comment type="caution">
    <text evidence="4">The sequence shown here is derived from an EMBL/GenBank/DDBJ whole genome shotgun (WGS) entry which is preliminary data.</text>
</comment>